<dbReference type="Proteomes" id="UP001634393">
    <property type="component" value="Unassembled WGS sequence"/>
</dbReference>
<dbReference type="AlphaFoldDB" id="A0ABD3UN96"/>
<gene>
    <name evidence="2" type="ORF">ACJIZ3_011880</name>
</gene>
<dbReference type="InterPro" id="IPR039300">
    <property type="entry name" value="JASON"/>
</dbReference>
<evidence type="ECO:0000313" key="3">
    <source>
        <dbReference type="Proteomes" id="UP001634393"/>
    </source>
</evidence>
<dbReference type="EMBL" id="JBJXBP010000001">
    <property type="protein sequence ID" value="KAL3849998.1"/>
    <property type="molecule type" value="Genomic_DNA"/>
</dbReference>
<feature type="compositionally biased region" description="Polar residues" evidence="1">
    <location>
        <begin position="24"/>
        <end position="37"/>
    </location>
</feature>
<feature type="compositionally biased region" description="Basic and acidic residues" evidence="1">
    <location>
        <begin position="110"/>
        <end position="125"/>
    </location>
</feature>
<evidence type="ECO:0008006" key="4">
    <source>
        <dbReference type="Google" id="ProtNLM"/>
    </source>
</evidence>
<proteinExistence type="predicted"/>
<protein>
    <recommendedName>
        <fullName evidence="4">Eisosome protein SEG2</fullName>
    </recommendedName>
</protein>
<feature type="compositionally biased region" description="Acidic residues" evidence="1">
    <location>
        <begin position="151"/>
        <end position="167"/>
    </location>
</feature>
<evidence type="ECO:0000256" key="1">
    <source>
        <dbReference type="SAM" id="MobiDB-lite"/>
    </source>
</evidence>
<sequence>MGCFIGCFGTEKGHKRRKHRINRANPQSQRNRDQNVNQDSIATAEHVITETPATDLDSELRNKPEGEVELSPSPRKRVTFNSNVTMYEHVSVHESVDSLLDCNTKVEKEKEEGLKRLSTESHSVSEDDNSVITSVGSSYPPNHRYHNARDSDDEYGSYDDSDIDDLDELDDEDEYDEYDEDVVIAQTTNETNTRSDYISSVLNPVENITQWKAAKSKGTTNPLNPQKENLNTNLEATFKNSPYSLKLKSDQLKSTNQEMAVDSSLSNWLVSPEIPMNNKTSFQDRPILGALTVEELRQNSIYSSPRKSSSRSPDEMPSIGTVGTYWNHST</sequence>
<keyword evidence="3" id="KW-1185">Reference proteome</keyword>
<dbReference type="PANTHER" id="PTHR33318">
    <property type="entry name" value="ASPARTYL/GLUTAMYL-TRNA(ASN/GLN) AMIDOTRANSFERASE SUBUNIT"/>
    <property type="match status" value="1"/>
</dbReference>
<feature type="compositionally biased region" description="Polar residues" evidence="1">
    <location>
        <begin position="130"/>
        <end position="140"/>
    </location>
</feature>
<evidence type="ECO:0000313" key="2">
    <source>
        <dbReference type="EMBL" id="KAL3849998.1"/>
    </source>
</evidence>
<feature type="region of interest" description="Disordered" evidence="1">
    <location>
        <begin position="14"/>
        <end position="37"/>
    </location>
</feature>
<name>A0ABD3UN96_9LAMI</name>
<accession>A0ABD3UN96</accession>
<organism evidence="2 3">
    <name type="scientific">Penstemon smallii</name>
    <dbReference type="NCBI Taxonomy" id="265156"/>
    <lineage>
        <taxon>Eukaryota</taxon>
        <taxon>Viridiplantae</taxon>
        <taxon>Streptophyta</taxon>
        <taxon>Embryophyta</taxon>
        <taxon>Tracheophyta</taxon>
        <taxon>Spermatophyta</taxon>
        <taxon>Magnoliopsida</taxon>
        <taxon>eudicotyledons</taxon>
        <taxon>Gunneridae</taxon>
        <taxon>Pentapetalae</taxon>
        <taxon>asterids</taxon>
        <taxon>lamiids</taxon>
        <taxon>Lamiales</taxon>
        <taxon>Plantaginaceae</taxon>
        <taxon>Cheloneae</taxon>
        <taxon>Penstemon</taxon>
    </lineage>
</organism>
<feature type="region of interest" description="Disordered" evidence="1">
    <location>
        <begin position="301"/>
        <end position="330"/>
    </location>
</feature>
<dbReference type="PANTHER" id="PTHR33318:SF4">
    <property type="entry name" value="OS04G0511700 PROTEIN"/>
    <property type="match status" value="1"/>
</dbReference>
<feature type="region of interest" description="Disordered" evidence="1">
    <location>
        <begin position="110"/>
        <end position="167"/>
    </location>
</feature>
<reference evidence="2 3" key="1">
    <citation type="submission" date="2024-12" db="EMBL/GenBank/DDBJ databases">
        <title>The unique morphological basis and parallel evolutionary history of personate flowers in Penstemon.</title>
        <authorList>
            <person name="Depatie T.H."/>
            <person name="Wessinger C.A."/>
        </authorList>
    </citation>
    <scope>NUCLEOTIDE SEQUENCE [LARGE SCALE GENOMIC DNA]</scope>
    <source>
        <strain evidence="2">WTNN_2</strain>
        <tissue evidence="2">Leaf</tissue>
    </source>
</reference>
<comment type="caution">
    <text evidence="2">The sequence shown here is derived from an EMBL/GenBank/DDBJ whole genome shotgun (WGS) entry which is preliminary data.</text>
</comment>